<dbReference type="EMBL" id="JAPHNI010000421">
    <property type="protein sequence ID" value="KAJ8111273.1"/>
    <property type="molecule type" value="Genomic_DNA"/>
</dbReference>
<name>A0ACC2I7W2_9PLEO</name>
<comment type="caution">
    <text evidence="1">The sequence shown here is derived from an EMBL/GenBank/DDBJ whole genome shotgun (WGS) entry which is preliminary data.</text>
</comment>
<evidence type="ECO:0000313" key="1">
    <source>
        <dbReference type="EMBL" id="KAJ8111273.1"/>
    </source>
</evidence>
<gene>
    <name evidence="1" type="ORF">OPT61_g6099</name>
</gene>
<evidence type="ECO:0000313" key="2">
    <source>
        <dbReference type="Proteomes" id="UP001153331"/>
    </source>
</evidence>
<organism evidence="1 2">
    <name type="scientific">Boeremia exigua</name>
    <dbReference type="NCBI Taxonomy" id="749465"/>
    <lineage>
        <taxon>Eukaryota</taxon>
        <taxon>Fungi</taxon>
        <taxon>Dikarya</taxon>
        <taxon>Ascomycota</taxon>
        <taxon>Pezizomycotina</taxon>
        <taxon>Dothideomycetes</taxon>
        <taxon>Pleosporomycetidae</taxon>
        <taxon>Pleosporales</taxon>
        <taxon>Pleosporineae</taxon>
        <taxon>Didymellaceae</taxon>
        <taxon>Boeremia</taxon>
    </lineage>
</organism>
<keyword evidence="2" id="KW-1185">Reference proteome</keyword>
<reference evidence="1" key="1">
    <citation type="submission" date="2022-11" db="EMBL/GenBank/DDBJ databases">
        <title>Genome Sequence of Boeremia exigua.</title>
        <authorList>
            <person name="Buettner E."/>
        </authorList>
    </citation>
    <scope>NUCLEOTIDE SEQUENCE</scope>
    <source>
        <strain evidence="1">CU02</strain>
    </source>
</reference>
<accession>A0ACC2I7W2</accession>
<proteinExistence type="predicted"/>
<sequence>MPHLARHRAPQQLEAPRERSSSVYQAPAGYQTKAMRNCLAEASVKRIANIAAFVRLWSRERRRSSTYKHGGPCMAPPTSVSCDKMTEAGSYTER</sequence>
<protein>
    <submittedName>
        <fullName evidence="1">Uncharacterized protein</fullName>
    </submittedName>
</protein>
<dbReference type="Proteomes" id="UP001153331">
    <property type="component" value="Unassembled WGS sequence"/>
</dbReference>